<feature type="binding site" evidence="8">
    <location>
        <position position="209"/>
    </location>
    <ligand>
        <name>substrate</name>
    </ligand>
</feature>
<evidence type="ECO:0000256" key="7">
    <source>
        <dbReference type="PIRSR" id="PIRSR618044-1"/>
    </source>
</evidence>
<dbReference type="GO" id="GO:0009002">
    <property type="term" value="F:serine-type D-Ala-D-Ala carboxypeptidase activity"/>
    <property type="evidence" value="ECO:0007669"/>
    <property type="project" value="InterPro"/>
</dbReference>
<dbReference type="GO" id="GO:0071555">
    <property type="term" value="P:cell wall organization"/>
    <property type="evidence" value="ECO:0007669"/>
    <property type="project" value="UniProtKB-KW"/>
</dbReference>
<feature type="signal peptide" evidence="10">
    <location>
        <begin position="1"/>
        <end position="17"/>
    </location>
</feature>
<keyword evidence="3" id="KW-0378">Hydrolase</keyword>
<keyword evidence="12" id="KW-0645">Protease</keyword>
<gene>
    <name evidence="12" type="ORF">OWO01_01175</name>
</gene>
<keyword evidence="5" id="KW-0573">Peptidoglycan synthesis</keyword>
<comment type="similarity">
    <text evidence="1 9">Belongs to the peptidase S11 family.</text>
</comment>
<proteinExistence type="inferred from homology"/>
<dbReference type="InterPro" id="IPR018044">
    <property type="entry name" value="Peptidase_S11"/>
</dbReference>
<dbReference type="PANTHER" id="PTHR21581:SF33">
    <property type="entry name" value="D-ALANYL-D-ALANINE CARBOXYPEPTIDASE DACB"/>
    <property type="match status" value="1"/>
</dbReference>
<accession>A0A9J6R868</accession>
<feature type="active site" description="Acyl-ester intermediate" evidence="7">
    <location>
        <position position="50"/>
    </location>
</feature>
<evidence type="ECO:0000259" key="11">
    <source>
        <dbReference type="Pfam" id="PF00768"/>
    </source>
</evidence>
<dbReference type="PRINTS" id="PR00725">
    <property type="entry name" value="DADACBPTASE1"/>
</dbReference>
<feature type="active site" evidence="7">
    <location>
        <position position="105"/>
    </location>
</feature>
<reference evidence="12" key="1">
    <citation type="submission" date="2022-11" db="EMBL/GenBank/DDBJ databases">
        <title>WGS of Natronobacillus azotifigens 24KS-1, an anaerobic diazotrophic haloalkaliphile from soda-rich habitats.</title>
        <authorList>
            <person name="Sorokin D.Y."/>
            <person name="Merkel A.Y."/>
        </authorList>
    </citation>
    <scope>NUCLEOTIDE SEQUENCE</scope>
    <source>
        <strain evidence="12">24KS-1</strain>
    </source>
</reference>
<evidence type="ECO:0000256" key="6">
    <source>
        <dbReference type="ARBA" id="ARBA00023316"/>
    </source>
</evidence>
<dbReference type="SUPFAM" id="SSF56601">
    <property type="entry name" value="beta-lactamase/transpeptidase-like"/>
    <property type="match status" value="1"/>
</dbReference>
<dbReference type="InterPro" id="IPR012338">
    <property type="entry name" value="Beta-lactam/transpept-like"/>
</dbReference>
<dbReference type="InterPro" id="IPR001967">
    <property type="entry name" value="Peptidase_S11_N"/>
</dbReference>
<evidence type="ECO:0000256" key="10">
    <source>
        <dbReference type="SAM" id="SignalP"/>
    </source>
</evidence>
<dbReference type="AlphaFoldDB" id="A0A9J6R868"/>
<evidence type="ECO:0000256" key="4">
    <source>
        <dbReference type="ARBA" id="ARBA00022960"/>
    </source>
</evidence>
<keyword evidence="12" id="KW-0121">Carboxypeptidase</keyword>
<feature type="chain" id="PRO_5039885435" evidence="10">
    <location>
        <begin position="18"/>
        <end position="291"/>
    </location>
</feature>
<evidence type="ECO:0000256" key="9">
    <source>
        <dbReference type="RuleBase" id="RU004016"/>
    </source>
</evidence>
<dbReference type="GO" id="GO:0008360">
    <property type="term" value="P:regulation of cell shape"/>
    <property type="evidence" value="ECO:0007669"/>
    <property type="project" value="UniProtKB-KW"/>
</dbReference>
<evidence type="ECO:0000256" key="1">
    <source>
        <dbReference type="ARBA" id="ARBA00007164"/>
    </source>
</evidence>
<sequence>MIGCICLTLLLPGNVLARPGVSAEQAILIDQATGEILYEKDAKKPQLIASITKIMTALLAIESGMLDEHVKVSRNAIMTEGSSIYLVENEEIKLLDLVYGLMLRSGNDAAVAIAEHVGGSVEGFVYLMNEKAAWLGMTDSSFENPHGLDSEKHYSTAYDMALLTKYAMNNPEFAQITGEKSFRSDNRTYAWGNKNKLLTSYYSYTIGGKTGYTKAAGRTLVSIAEKDGITLIAVTLNDPNDWQDHIRLFDWGFNQVESTALASNYTDEDLESDDTLFEQVIKLFKQIVGVV</sequence>
<keyword evidence="13" id="KW-1185">Reference proteome</keyword>
<keyword evidence="4" id="KW-0133">Cell shape</keyword>
<dbReference type="EMBL" id="JAPRAT010000002">
    <property type="protein sequence ID" value="MCZ0701821.1"/>
    <property type="molecule type" value="Genomic_DNA"/>
</dbReference>
<dbReference type="GO" id="GO:0009252">
    <property type="term" value="P:peptidoglycan biosynthetic process"/>
    <property type="evidence" value="ECO:0007669"/>
    <property type="project" value="UniProtKB-KW"/>
</dbReference>
<evidence type="ECO:0000256" key="2">
    <source>
        <dbReference type="ARBA" id="ARBA00022729"/>
    </source>
</evidence>
<feature type="domain" description="Peptidase S11 D-alanyl-D-alanine carboxypeptidase A N-terminal" evidence="11">
    <location>
        <begin position="18"/>
        <end position="239"/>
    </location>
</feature>
<dbReference type="Proteomes" id="UP001084197">
    <property type="component" value="Unassembled WGS sequence"/>
</dbReference>
<dbReference type="Gene3D" id="3.40.710.10">
    <property type="entry name" value="DD-peptidase/beta-lactamase superfamily"/>
    <property type="match status" value="1"/>
</dbReference>
<keyword evidence="2 10" id="KW-0732">Signal</keyword>
<dbReference type="PANTHER" id="PTHR21581">
    <property type="entry name" value="D-ALANYL-D-ALANINE CARBOXYPEPTIDASE"/>
    <property type="match status" value="1"/>
</dbReference>
<evidence type="ECO:0000313" key="12">
    <source>
        <dbReference type="EMBL" id="MCZ0701821.1"/>
    </source>
</evidence>
<evidence type="ECO:0000256" key="8">
    <source>
        <dbReference type="PIRSR" id="PIRSR618044-2"/>
    </source>
</evidence>
<dbReference type="GO" id="GO:0006508">
    <property type="term" value="P:proteolysis"/>
    <property type="evidence" value="ECO:0007669"/>
    <property type="project" value="InterPro"/>
</dbReference>
<keyword evidence="6" id="KW-0961">Cell wall biogenesis/degradation</keyword>
<organism evidence="12 13">
    <name type="scientific">Natronobacillus azotifigens</name>
    <dbReference type="NCBI Taxonomy" id="472978"/>
    <lineage>
        <taxon>Bacteria</taxon>
        <taxon>Bacillati</taxon>
        <taxon>Bacillota</taxon>
        <taxon>Bacilli</taxon>
        <taxon>Bacillales</taxon>
        <taxon>Bacillaceae</taxon>
        <taxon>Natronobacillus</taxon>
    </lineage>
</organism>
<protein>
    <submittedName>
        <fullName evidence="12">D-alanyl-D-alanine carboxypeptidase</fullName>
    </submittedName>
</protein>
<name>A0A9J6R868_9BACI</name>
<evidence type="ECO:0000256" key="3">
    <source>
        <dbReference type="ARBA" id="ARBA00022801"/>
    </source>
</evidence>
<comment type="caution">
    <text evidence="12">The sequence shown here is derived from an EMBL/GenBank/DDBJ whole genome shotgun (WGS) entry which is preliminary data.</text>
</comment>
<feature type="active site" description="Proton acceptor" evidence="7">
    <location>
        <position position="53"/>
    </location>
</feature>
<evidence type="ECO:0000256" key="5">
    <source>
        <dbReference type="ARBA" id="ARBA00022984"/>
    </source>
</evidence>
<evidence type="ECO:0000313" key="13">
    <source>
        <dbReference type="Proteomes" id="UP001084197"/>
    </source>
</evidence>
<dbReference type="Pfam" id="PF00768">
    <property type="entry name" value="Peptidase_S11"/>
    <property type="match status" value="1"/>
</dbReference>